<keyword evidence="6" id="KW-0969">Cilium</keyword>
<feature type="compositionally biased region" description="Basic and acidic residues" evidence="4">
    <location>
        <begin position="33"/>
        <end position="49"/>
    </location>
</feature>
<protein>
    <submittedName>
        <fullName evidence="6">Flagellar hook-length control protein FliK</fullName>
    </submittedName>
</protein>
<dbReference type="InterPro" id="IPR001635">
    <property type="entry name" value="Flag_hook_Flik"/>
</dbReference>
<dbReference type="EMBL" id="VLTJ01000020">
    <property type="protein sequence ID" value="TSH95664.1"/>
    <property type="molecule type" value="Genomic_DNA"/>
</dbReference>
<dbReference type="InterPro" id="IPR038610">
    <property type="entry name" value="FliK-like_C_sf"/>
</dbReference>
<dbReference type="InterPro" id="IPR021136">
    <property type="entry name" value="Flagellar_hook_control-like_C"/>
</dbReference>
<feature type="compositionally biased region" description="Low complexity" evidence="4">
    <location>
        <begin position="50"/>
        <end position="81"/>
    </location>
</feature>
<dbReference type="AlphaFoldDB" id="A0A556ARU2"/>
<organism evidence="6 7">
    <name type="scientific">Verticiella sediminum</name>
    <dbReference type="NCBI Taxonomy" id="1247510"/>
    <lineage>
        <taxon>Bacteria</taxon>
        <taxon>Pseudomonadati</taxon>
        <taxon>Pseudomonadota</taxon>
        <taxon>Betaproteobacteria</taxon>
        <taxon>Burkholderiales</taxon>
        <taxon>Alcaligenaceae</taxon>
        <taxon>Verticiella</taxon>
    </lineage>
</organism>
<comment type="caution">
    <text evidence="6">The sequence shown here is derived from an EMBL/GenBank/DDBJ whole genome shotgun (WGS) entry which is preliminary data.</text>
</comment>
<dbReference type="PANTHER" id="PTHR37533:SF2">
    <property type="entry name" value="FLAGELLAR HOOK-LENGTH CONTROL PROTEIN"/>
    <property type="match status" value="1"/>
</dbReference>
<feature type="region of interest" description="Disordered" evidence="4">
    <location>
        <begin position="428"/>
        <end position="474"/>
    </location>
</feature>
<dbReference type="GO" id="GO:0044780">
    <property type="term" value="P:bacterial-type flagellum assembly"/>
    <property type="evidence" value="ECO:0007669"/>
    <property type="project" value="InterPro"/>
</dbReference>
<comment type="function">
    <text evidence="1">Controls the length of the flagellar hook.</text>
</comment>
<evidence type="ECO:0000313" key="7">
    <source>
        <dbReference type="Proteomes" id="UP000318405"/>
    </source>
</evidence>
<evidence type="ECO:0000313" key="6">
    <source>
        <dbReference type="EMBL" id="TSH95664.1"/>
    </source>
</evidence>
<dbReference type="OrthoDB" id="8679885at2"/>
<name>A0A556ARU2_9BURK</name>
<keyword evidence="7" id="KW-1185">Reference proteome</keyword>
<keyword evidence="6" id="KW-0966">Cell projection</keyword>
<keyword evidence="6" id="KW-0282">Flagellum</keyword>
<keyword evidence="3" id="KW-1005">Bacterial flagellum biogenesis</keyword>
<feature type="region of interest" description="Disordered" evidence="4">
    <location>
        <begin position="186"/>
        <end position="211"/>
    </location>
</feature>
<dbReference type="RefSeq" id="WP_143947953.1">
    <property type="nucleotide sequence ID" value="NZ_VLTJ01000020.1"/>
</dbReference>
<evidence type="ECO:0000256" key="3">
    <source>
        <dbReference type="ARBA" id="ARBA00022795"/>
    </source>
</evidence>
<dbReference type="Pfam" id="PF02120">
    <property type="entry name" value="Flg_hook"/>
    <property type="match status" value="1"/>
</dbReference>
<dbReference type="Proteomes" id="UP000318405">
    <property type="component" value="Unassembled WGS sequence"/>
</dbReference>
<evidence type="ECO:0000259" key="5">
    <source>
        <dbReference type="Pfam" id="PF02120"/>
    </source>
</evidence>
<dbReference type="GO" id="GO:0009424">
    <property type="term" value="C:bacterial-type flagellum hook"/>
    <property type="evidence" value="ECO:0007669"/>
    <property type="project" value="InterPro"/>
</dbReference>
<comment type="similarity">
    <text evidence="2">Belongs to the FliK family.</text>
</comment>
<evidence type="ECO:0000256" key="2">
    <source>
        <dbReference type="ARBA" id="ARBA00009149"/>
    </source>
</evidence>
<proteinExistence type="inferred from homology"/>
<accession>A0A556ARU2</accession>
<dbReference type="Gene3D" id="3.30.750.140">
    <property type="match status" value="1"/>
</dbReference>
<dbReference type="CDD" id="cd17470">
    <property type="entry name" value="T3SS_Flik_C"/>
    <property type="match status" value="1"/>
</dbReference>
<dbReference type="PRINTS" id="PR01007">
    <property type="entry name" value="FLGHOOKFLIK"/>
</dbReference>
<feature type="compositionally biased region" description="Low complexity" evidence="4">
    <location>
        <begin position="201"/>
        <end position="211"/>
    </location>
</feature>
<reference evidence="6 7" key="1">
    <citation type="submission" date="2019-07" db="EMBL/GenBank/DDBJ databases">
        <title>Qingshengfaniella alkalisoli gen. nov., sp. nov., isolated from saline soil.</title>
        <authorList>
            <person name="Xu L."/>
            <person name="Huang X.-X."/>
            <person name="Sun J.-Q."/>
        </authorList>
    </citation>
    <scope>NUCLEOTIDE SEQUENCE [LARGE SCALE GENOMIC DNA]</scope>
    <source>
        <strain evidence="6 7">DSM 27279</strain>
    </source>
</reference>
<evidence type="ECO:0000256" key="4">
    <source>
        <dbReference type="SAM" id="MobiDB-lite"/>
    </source>
</evidence>
<dbReference type="PANTHER" id="PTHR37533">
    <property type="entry name" value="FLAGELLAR HOOK-LENGTH CONTROL PROTEIN"/>
    <property type="match status" value="1"/>
</dbReference>
<feature type="domain" description="Flagellar hook-length control protein-like C-terminal" evidence="5">
    <location>
        <begin position="358"/>
        <end position="433"/>
    </location>
</feature>
<sequence>MNIAHAMAQPAAPAEAGTPAEAKSGDGDAFGRLLREQRGAQATDSKEAAPDAPAPRAADADVSTGTESTDTAADTAAQDSDVTATAHAQANADAAETTGVQAWIALAARAASDAQAIAAAPPSSALADQVRSLTELSRAWSMRGLAIPAQPAGRVDGGAAHAPLMRDAEAAGQDIAPFVQTSTWRAAGQARPGSEAPPAPAARRSADTTAAPNARVLADPAVRQAAAAPLANAPAGRAPAAGAAVAARTAQRTPNDVVQAAQSGAADADARATVATVNVQGNGAAATAADAPAPAAPQAASASPAGIAGLAPPVAAPAAARADAALPGAVVQTTLPAPVGSAQFAPALGQQLVTLGSAGNGVRHAEMRLDPPELGPLRVSLSLQGDQASAVFLATHPATRQAIEAALPQLQQQLADAGIQLGQSSVGDQQAFEQHARQAQGGTGPDGDTDAGASAEPTATSAMAAPRGLVDTFA</sequence>
<gene>
    <name evidence="6" type="ORF">FOZ76_09700</name>
</gene>
<dbReference type="InterPro" id="IPR052563">
    <property type="entry name" value="FliK"/>
</dbReference>
<feature type="compositionally biased region" description="Low complexity" evidence="4">
    <location>
        <begin position="1"/>
        <end position="22"/>
    </location>
</feature>
<evidence type="ECO:0000256" key="1">
    <source>
        <dbReference type="ARBA" id="ARBA00003944"/>
    </source>
</evidence>
<feature type="region of interest" description="Disordered" evidence="4">
    <location>
        <begin position="1"/>
        <end position="81"/>
    </location>
</feature>